<organism evidence="1 2">
    <name type="scientific">Peronosclerospora sorghi</name>
    <dbReference type="NCBI Taxonomy" id="230839"/>
    <lineage>
        <taxon>Eukaryota</taxon>
        <taxon>Sar</taxon>
        <taxon>Stramenopiles</taxon>
        <taxon>Oomycota</taxon>
        <taxon>Peronosporomycetes</taxon>
        <taxon>Peronosporales</taxon>
        <taxon>Peronosporaceae</taxon>
        <taxon>Peronosclerospora</taxon>
    </lineage>
</organism>
<proteinExistence type="predicted"/>
<dbReference type="EMBL" id="CM047580">
    <property type="protein sequence ID" value="KAI9920578.1"/>
    <property type="molecule type" value="Genomic_DNA"/>
</dbReference>
<comment type="caution">
    <text evidence="1">The sequence shown here is derived from an EMBL/GenBank/DDBJ whole genome shotgun (WGS) entry which is preliminary data.</text>
</comment>
<name>A0ACC0WR79_9STRA</name>
<protein>
    <submittedName>
        <fullName evidence="1">Uncharacterized protein</fullName>
    </submittedName>
</protein>
<evidence type="ECO:0000313" key="1">
    <source>
        <dbReference type="EMBL" id="KAI9920578.1"/>
    </source>
</evidence>
<accession>A0ACC0WR79</accession>
<reference evidence="1 2" key="1">
    <citation type="journal article" date="2022" name="bioRxiv">
        <title>The genome of the oomycete Peronosclerospora sorghi, a cosmopolitan pathogen of maize and sorghum, is inflated with dispersed pseudogenes.</title>
        <authorList>
            <person name="Fletcher K."/>
            <person name="Martin F."/>
            <person name="Isakeit T."/>
            <person name="Cavanaugh K."/>
            <person name="Magill C."/>
            <person name="Michelmore R."/>
        </authorList>
    </citation>
    <scope>NUCLEOTIDE SEQUENCE [LARGE SCALE GENOMIC DNA]</scope>
    <source>
        <strain evidence="1">P6</strain>
    </source>
</reference>
<keyword evidence="2" id="KW-1185">Reference proteome</keyword>
<sequence length="132" mass="15854">MKRHNAASTRRRLSRQCGHGECGILQGKQTASKRVARMRRTRSNISTLQWVYRTWSHRTRRICLLSRRFRHLLAFVSPLFHQIPHYGCRRSILQRHFQHTCWPRLPQTRGQNGQGRLHRFICEIHHHDFGAR</sequence>
<gene>
    <name evidence="1" type="ORF">PsorP6_001442</name>
</gene>
<dbReference type="Proteomes" id="UP001163321">
    <property type="component" value="Chromosome 1"/>
</dbReference>
<evidence type="ECO:0000313" key="2">
    <source>
        <dbReference type="Proteomes" id="UP001163321"/>
    </source>
</evidence>